<evidence type="ECO:0000313" key="10">
    <source>
        <dbReference type="Proteomes" id="UP000462363"/>
    </source>
</evidence>
<evidence type="ECO:0000256" key="4">
    <source>
        <dbReference type="ARBA" id="ARBA00023125"/>
    </source>
</evidence>
<dbReference type="InterPro" id="IPR002104">
    <property type="entry name" value="Integrase_catalytic"/>
</dbReference>
<dbReference type="Gene3D" id="1.10.443.10">
    <property type="entry name" value="Intergrase catalytic core"/>
    <property type="match status" value="1"/>
</dbReference>
<evidence type="ECO:0000259" key="8">
    <source>
        <dbReference type="PROSITE" id="PS51900"/>
    </source>
</evidence>
<dbReference type="InterPro" id="IPR011010">
    <property type="entry name" value="DNA_brk_join_enz"/>
</dbReference>
<evidence type="ECO:0000256" key="2">
    <source>
        <dbReference type="ARBA" id="ARBA00008857"/>
    </source>
</evidence>
<dbReference type="SUPFAM" id="SSF56349">
    <property type="entry name" value="DNA breaking-rejoining enzymes"/>
    <property type="match status" value="1"/>
</dbReference>
<feature type="domain" description="Tyr recombinase" evidence="7">
    <location>
        <begin position="102"/>
        <end position="290"/>
    </location>
</feature>
<dbReference type="InterPro" id="IPR004107">
    <property type="entry name" value="Integrase_SAM-like_N"/>
</dbReference>
<evidence type="ECO:0000256" key="5">
    <source>
        <dbReference type="ARBA" id="ARBA00023172"/>
    </source>
</evidence>
<dbReference type="Proteomes" id="UP000462363">
    <property type="component" value="Unassembled WGS sequence"/>
</dbReference>
<name>A0A844FDU1_CLOSV</name>
<dbReference type="EMBL" id="VUMB01000103">
    <property type="protein sequence ID" value="MSS42109.1"/>
    <property type="molecule type" value="Genomic_DNA"/>
</dbReference>
<keyword evidence="3" id="KW-0229">DNA integration</keyword>
<gene>
    <name evidence="9" type="ORF">FYJ37_17895</name>
</gene>
<evidence type="ECO:0000313" key="9">
    <source>
        <dbReference type="EMBL" id="MSS42109.1"/>
    </source>
</evidence>
<dbReference type="GO" id="GO:0003677">
    <property type="term" value="F:DNA binding"/>
    <property type="evidence" value="ECO:0007669"/>
    <property type="project" value="UniProtKB-UniRule"/>
</dbReference>
<dbReference type="InterPro" id="IPR044068">
    <property type="entry name" value="CB"/>
</dbReference>
<dbReference type="PANTHER" id="PTHR30349:SF81">
    <property type="entry name" value="TYROSINE RECOMBINASE XERC"/>
    <property type="match status" value="1"/>
</dbReference>
<evidence type="ECO:0000259" key="7">
    <source>
        <dbReference type="PROSITE" id="PS51898"/>
    </source>
</evidence>
<protein>
    <submittedName>
        <fullName evidence="9">Tyrosine-type recombinase/integrase</fullName>
    </submittedName>
</protein>
<dbReference type="GO" id="GO:0015074">
    <property type="term" value="P:DNA integration"/>
    <property type="evidence" value="ECO:0007669"/>
    <property type="project" value="UniProtKB-KW"/>
</dbReference>
<dbReference type="PANTHER" id="PTHR30349">
    <property type="entry name" value="PHAGE INTEGRASE-RELATED"/>
    <property type="match status" value="1"/>
</dbReference>
<evidence type="ECO:0000256" key="3">
    <source>
        <dbReference type="ARBA" id="ARBA00022908"/>
    </source>
</evidence>
<comment type="caution">
    <text evidence="9">The sequence shown here is derived from an EMBL/GenBank/DDBJ whole genome shotgun (WGS) entry which is preliminary data.</text>
</comment>
<comment type="function">
    <text evidence="1">Site-specific tyrosine recombinase, which acts by catalyzing the cutting and rejoining of the recombining DNA molecules.</text>
</comment>
<dbReference type="InterPro" id="IPR013762">
    <property type="entry name" value="Integrase-like_cat_sf"/>
</dbReference>
<dbReference type="Gene3D" id="1.10.150.130">
    <property type="match status" value="1"/>
</dbReference>
<dbReference type="InterPro" id="IPR010998">
    <property type="entry name" value="Integrase_recombinase_N"/>
</dbReference>
<comment type="similarity">
    <text evidence="2">Belongs to the 'phage' integrase family.</text>
</comment>
<dbReference type="Pfam" id="PF00589">
    <property type="entry name" value="Phage_integrase"/>
    <property type="match status" value="1"/>
</dbReference>
<dbReference type="GO" id="GO:0006310">
    <property type="term" value="P:DNA recombination"/>
    <property type="evidence" value="ECO:0007669"/>
    <property type="project" value="UniProtKB-KW"/>
</dbReference>
<dbReference type="Pfam" id="PF02899">
    <property type="entry name" value="Phage_int_SAM_1"/>
    <property type="match status" value="1"/>
</dbReference>
<keyword evidence="5" id="KW-0233">DNA recombination</keyword>
<keyword evidence="4 6" id="KW-0238">DNA-binding</keyword>
<evidence type="ECO:0000256" key="1">
    <source>
        <dbReference type="ARBA" id="ARBA00003283"/>
    </source>
</evidence>
<organism evidence="9 10">
    <name type="scientific">Clostridium scindens (strain JCM 10418 / VPI 12708)</name>
    <dbReference type="NCBI Taxonomy" id="29347"/>
    <lineage>
        <taxon>Bacteria</taxon>
        <taxon>Bacillati</taxon>
        <taxon>Bacillota</taxon>
        <taxon>Clostridia</taxon>
        <taxon>Lachnospirales</taxon>
        <taxon>Lachnospiraceae</taxon>
    </lineage>
</organism>
<feature type="domain" description="Core-binding (CB)" evidence="8">
    <location>
        <begin position="1"/>
        <end position="80"/>
    </location>
</feature>
<sequence>MKLKEMLQDYLEYCQYRKELDNKTVKAYRIDLRQYFEFVGECDLDKNWIERYITNLHKNFRQKTVKRKIASVKAFYNFLEDEELIQENPFRKIKVKFKETSELPKIIPREEIEQLLQSMYTDLKIRKKKEKSILRDIAVVETLFATGARVSEISNIKKENINLNTGVIRIMGKGGKERYILIGERSVLELLKRYYEQNYENIKQSGYFFVNRDGERFSEQSIRLMIKRYAKNAGIERNITPHMFRHSFATYLIEEGVDISCVQRILGHSSIKTTQIYIHVASKKQAEILRDMHPRQYMKVGLVA</sequence>
<reference evidence="9 10" key="1">
    <citation type="submission" date="2019-08" db="EMBL/GenBank/DDBJ databases">
        <title>In-depth cultivation of the pig gut microbiome towards novel bacterial diversity and tailored functional studies.</title>
        <authorList>
            <person name="Wylensek D."/>
            <person name="Hitch T.C.A."/>
            <person name="Clavel T."/>
        </authorList>
    </citation>
    <scope>NUCLEOTIDE SEQUENCE [LARGE SCALE GENOMIC DNA]</scope>
    <source>
        <strain evidence="9 10">BL-389-WT-3D</strain>
    </source>
</reference>
<accession>A0A844FDU1</accession>
<dbReference type="PROSITE" id="PS51898">
    <property type="entry name" value="TYR_RECOMBINASE"/>
    <property type="match status" value="1"/>
</dbReference>
<dbReference type="AlphaFoldDB" id="A0A844FDU1"/>
<dbReference type="RefSeq" id="WP_154322970.1">
    <property type="nucleotide sequence ID" value="NZ_CP045695.1"/>
</dbReference>
<dbReference type="PROSITE" id="PS51900">
    <property type="entry name" value="CB"/>
    <property type="match status" value="1"/>
</dbReference>
<evidence type="ECO:0000256" key="6">
    <source>
        <dbReference type="PROSITE-ProRule" id="PRU01248"/>
    </source>
</evidence>
<dbReference type="InterPro" id="IPR050090">
    <property type="entry name" value="Tyrosine_recombinase_XerCD"/>
</dbReference>
<proteinExistence type="inferred from homology"/>